<name>A0AAJ6B4H4_9MICO</name>
<sequence>MSTTALDLDPFVSARPLSAPAPRTTEDRRLHAVDLPAPARRPKLMYGLLAVAGALAIAGAQMGLSILTTQGSYELKELTAQQREVEWQKQILQDDVAGLSSPQYLAANAADLGMVTGAAPRYLRLSDGAVMGKGSAATAASSIDALKKSAVPNSLVDDKPLVTDPDVSLGAGASAGGEQVVNSPVPPAVADALPTPKTH</sequence>
<dbReference type="Proteomes" id="UP001213972">
    <property type="component" value="Chromosome"/>
</dbReference>
<feature type="transmembrane region" description="Helical" evidence="2">
    <location>
        <begin position="44"/>
        <end position="67"/>
    </location>
</feature>
<keyword evidence="2" id="KW-0812">Transmembrane</keyword>
<gene>
    <name evidence="3" type="ORF">P0Y48_02755</name>
</gene>
<feature type="region of interest" description="Disordered" evidence="1">
    <location>
        <begin position="167"/>
        <end position="199"/>
    </location>
</feature>
<dbReference type="EMBL" id="CP119321">
    <property type="protein sequence ID" value="WEK14149.1"/>
    <property type="molecule type" value="Genomic_DNA"/>
</dbReference>
<dbReference type="AlphaFoldDB" id="A0AAJ6B4H4"/>
<keyword evidence="2" id="KW-0472">Membrane</keyword>
<proteinExistence type="predicted"/>
<evidence type="ECO:0000313" key="4">
    <source>
        <dbReference type="Proteomes" id="UP001213972"/>
    </source>
</evidence>
<accession>A0AAJ6B4H4</accession>
<reference evidence="3" key="1">
    <citation type="submission" date="2023-03" db="EMBL/GenBank/DDBJ databases">
        <title>Andean soil-derived lignocellulolytic bacterial consortium as a source of novel taxa and putative plastic-active enzymes.</title>
        <authorList>
            <person name="Diaz-Garcia L."/>
            <person name="Chuvochina M."/>
            <person name="Feuerriegel G."/>
            <person name="Bunk B."/>
            <person name="Sproer C."/>
            <person name="Streit W.R."/>
            <person name="Rodriguez L.M."/>
            <person name="Overmann J."/>
            <person name="Jimenez D.J."/>
        </authorList>
    </citation>
    <scope>NUCLEOTIDE SEQUENCE</scope>
    <source>
        <strain evidence="3">MAG 4610</strain>
    </source>
</reference>
<protein>
    <recommendedName>
        <fullName evidence="5">Cell division protein FtsL</fullName>
    </recommendedName>
</protein>
<evidence type="ECO:0000256" key="2">
    <source>
        <dbReference type="SAM" id="Phobius"/>
    </source>
</evidence>
<evidence type="ECO:0008006" key="5">
    <source>
        <dbReference type="Google" id="ProtNLM"/>
    </source>
</evidence>
<organism evidence="3 4">
    <name type="scientific">Candidatus Microbacterium phytovorans</name>
    <dbReference type="NCBI Taxonomy" id="3121374"/>
    <lineage>
        <taxon>Bacteria</taxon>
        <taxon>Bacillati</taxon>
        <taxon>Actinomycetota</taxon>
        <taxon>Actinomycetes</taxon>
        <taxon>Micrococcales</taxon>
        <taxon>Microbacteriaceae</taxon>
        <taxon>Microbacterium</taxon>
    </lineage>
</organism>
<keyword evidence="2" id="KW-1133">Transmembrane helix</keyword>
<evidence type="ECO:0000256" key="1">
    <source>
        <dbReference type="SAM" id="MobiDB-lite"/>
    </source>
</evidence>
<evidence type="ECO:0000313" key="3">
    <source>
        <dbReference type="EMBL" id="WEK14149.1"/>
    </source>
</evidence>